<name>A0ABZ2XD45_9RHOO</name>
<dbReference type="PANTHER" id="PTHR11669:SF8">
    <property type="entry name" value="DNA POLYMERASE III SUBUNIT DELTA"/>
    <property type="match status" value="1"/>
</dbReference>
<keyword evidence="1" id="KW-0548">Nucleotidyltransferase</keyword>
<evidence type="ECO:0000313" key="2">
    <source>
        <dbReference type="Proteomes" id="UP001479520"/>
    </source>
</evidence>
<dbReference type="EMBL" id="CP151406">
    <property type="protein sequence ID" value="WZJ20298.1"/>
    <property type="molecule type" value="Genomic_DNA"/>
</dbReference>
<reference evidence="1 2" key="1">
    <citation type="submission" date="2024-04" db="EMBL/GenBank/DDBJ databases">
        <title>Dissimilatory iodate-reducing microorganisms contribute to the enrichment of iodine in groundwater.</title>
        <authorList>
            <person name="Jiang Z."/>
        </authorList>
    </citation>
    <scope>NUCLEOTIDE SEQUENCE [LARGE SCALE GENOMIC DNA]</scope>
    <source>
        <strain evidence="1 2">NCP973</strain>
    </source>
</reference>
<organism evidence="1 2">
    <name type="scientific">Azonexus hydrophilus</name>
    <dbReference type="NCBI Taxonomy" id="418702"/>
    <lineage>
        <taxon>Bacteria</taxon>
        <taxon>Pseudomonadati</taxon>
        <taxon>Pseudomonadota</taxon>
        <taxon>Betaproteobacteria</taxon>
        <taxon>Rhodocyclales</taxon>
        <taxon>Azonexaceae</taxon>
        <taxon>Azonexus</taxon>
    </lineage>
</organism>
<dbReference type="SUPFAM" id="SSF52540">
    <property type="entry name" value="P-loop containing nucleoside triphosphate hydrolases"/>
    <property type="match status" value="1"/>
</dbReference>
<gene>
    <name evidence="1" type="primary">holB</name>
    <name evidence="1" type="ORF">AADV58_10060</name>
</gene>
<sequence>MKILEIHSDAWASLQSRRERLPHALLLIGQKGLGKFALAREFAASLLCESRSIDGTACGHCLACNWFAQGNHPDFRLLQPEALAATSEVEEGKKKPSQQITIDQIRSLDEFLGVGSHRGGLSIVLINPAEAMNRNAANSILKILEEPPPNILFLLVSGEPSGLLPTIRSRCQTLAVATPPQPVSVAALKASGIADAERWLALSGGSPRFAEEMAAAGQGSWLDILIARLQEGRNVSPLQMAGDLEKAIKDSKGNLQLKQVVEAMQKWLVDLNLSKHGLTARYFLGQQAKIGMLADMIPSVRLITFYRNMNLRRQEAEQPLNARLFLESIFLDYRALFSADRG</sequence>
<dbReference type="InterPro" id="IPR004622">
    <property type="entry name" value="DNA_pol_HolB"/>
</dbReference>
<dbReference type="InterPro" id="IPR027417">
    <property type="entry name" value="P-loop_NTPase"/>
</dbReference>
<dbReference type="InterPro" id="IPR050238">
    <property type="entry name" value="DNA_Rep/Repair_Clamp_Loader"/>
</dbReference>
<keyword evidence="2" id="KW-1185">Reference proteome</keyword>
<dbReference type="Pfam" id="PF13177">
    <property type="entry name" value="DNA_pol3_delta2"/>
    <property type="match status" value="1"/>
</dbReference>
<dbReference type="EC" id="2.7.7.7" evidence="1"/>
<dbReference type="RefSeq" id="WP_341743070.1">
    <property type="nucleotide sequence ID" value="NZ_CP151406.1"/>
</dbReference>
<accession>A0ABZ2XD45</accession>
<dbReference type="Gene3D" id="3.40.50.300">
    <property type="entry name" value="P-loop containing nucleotide triphosphate hydrolases"/>
    <property type="match status" value="1"/>
</dbReference>
<proteinExistence type="predicted"/>
<protein>
    <submittedName>
        <fullName evidence="1">DNA polymerase III subunit delta</fullName>
        <ecNumber evidence="1">2.7.7.7</ecNumber>
    </submittedName>
</protein>
<evidence type="ECO:0000313" key="1">
    <source>
        <dbReference type="EMBL" id="WZJ20298.1"/>
    </source>
</evidence>
<dbReference type="Proteomes" id="UP001479520">
    <property type="component" value="Chromosome"/>
</dbReference>
<dbReference type="PANTHER" id="PTHR11669">
    <property type="entry name" value="REPLICATION FACTOR C / DNA POLYMERASE III GAMMA-TAU SUBUNIT"/>
    <property type="match status" value="1"/>
</dbReference>
<dbReference type="NCBIfam" id="TIGR00678">
    <property type="entry name" value="holB"/>
    <property type="match status" value="1"/>
</dbReference>
<keyword evidence="1" id="KW-0808">Transferase</keyword>
<dbReference type="GO" id="GO:0003887">
    <property type="term" value="F:DNA-directed DNA polymerase activity"/>
    <property type="evidence" value="ECO:0007669"/>
    <property type="project" value="UniProtKB-EC"/>
</dbReference>